<protein>
    <recommendedName>
        <fullName evidence="3">Antitoxin ParD1/3/4</fullName>
    </recommendedName>
</protein>
<dbReference type="AlphaFoldDB" id="A0A3N4ZSM3"/>
<dbReference type="Proteomes" id="UP000280501">
    <property type="component" value="Unassembled WGS sequence"/>
</dbReference>
<proteinExistence type="predicted"/>
<dbReference type="RefSeq" id="WP_123815624.1">
    <property type="nucleotide sequence ID" value="NZ_RKQZ01000001.1"/>
</dbReference>
<gene>
    <name evidence="1" type="ORF">EDD34_3423</name>
</gene>
<evidence type="ECO:0008006" key="3">
    <source>
        <dbReference type="Google" id="ProtNLM"/>
    </source>
</evidence>
<sequence>MIAIMAGSDFERATFTAPHDVLAEARAIAGRGEFSAYVASALRRQIERDKLRTLVDEMIERSGPVDEDLVARYMDEMK</sequence>
<keyword evidence="2" id="KW-1185">Reference proteome</keyword>
<evidence type="ECO:0000313" key="2">
    <source>
        <dbReference type="Proteomes" id="UP000280501"/>
    </source>
</evidence>
<organism evidence="1 2">
    <name type="scientific">Myceligenerans xiligouense</name>
    <dbReference type="NCBI Taxonomy" id="253184"/>
    <lineage>
        <taxon>Bacteria</taxon>
        <taxon>Bacillati</taxon>
        <taxon>Actinomycetota</taxon>
        <taxon>Actinomycetes</taxon>
        <taxon>Micrococcales</taxon>
        <taxon>Promicromonosporaceae</taxon>
        <taxon>Myceligenerans</taxon>
    </lineage>
</organism>
<comment type="caution">
    <text evidence="1">The sequence shown here is derived from an EMBL/GenBank/DDBJ whole genome shotgun (WGS) entry which is preliminary data.</text>
</comment>
<accession>A0A3N4ZSM3</accession>
<name>A0A3N4ZSM3_9MICO</name>
<reference evidence="1 2" key="1">
    <citation type="submission" date="2018-11" db="EMBL/GenBank/DDBJ databases">
        <title>Sequencing the genomes of 1000 actinobacteria strains.</title>
        <authorList>
            <person name="Klenk H.-P."/>
        </authorList>
    </citation>
    <scope>NUCLEOTIDE SEQUENCE [LARGE SCALE GENOMIC DNA]</scope>
    <source>
        <strain evidence="1 2">DSM 15700</strain>
    </source>
</reference>
<evidence type="ECO:0000313" key="1">
    <source>
        <dbReference type="EMBL" id="RPF22751.1"/>
    </source>
</evidence>
<dbReference type="EMBL" id="RKQZ01000001">
    <property type="protein sequence ID" value="RPF22751.1"/>
    <property type="molecule type" value="Genomic_DNA"/>
</dbReference>
<dbReference type="OrthoDB" id="3538901at2"/>